<reference evidence="5 6" key="1">
    <citation type="submission" date="2018-06" db="EMBL/GenBank/DDBJ databases">
        <authorList>
            <consortium name="Pathogen Informatics"/>
            <person name="Doyle S."/>
        </authorList>
    </citation>
    <scope>NUCLEOTIDE SEQUENCE [LARGE SCALE GENOMIC DNA]</scope>
    <source>
        <strain evidence="5 6">NCTC11012</strain>
    </source>
</reference>
<comment type="similarity">
    <text evidence="1">Belongs to the peptidase S51 family.</text>
</comment>
<dbReference type="GO" id="GO:0008236">
    <property type="term" value="F:serine-type peptidase activity"/>
    <property type="evidence" value="ECO:0007669"/>
    <property type="project" value="UniProtKB-KW"/>
</dbReference>
<dbReference type="EMBL" id="UGQF01000001">
    <property type="protein sequence ID" value="STZ02896.1"/>
    <property type="molecule type" value="Genomic_DNA"/>
</dbReference>
<dbReference type="InterPro" id="IPR029062">
    <property type="entry name" value="Class_I_gatase-like"/>
</dbReference>
<sequence length="210" mass="24073">MTNMNNIKNLFLSSSFADTARFLPEFLHRINESHLFKTVAFIDVASQIEEYRGYVDNAKNAFDELGFLVNKIDFDQTTDEIKERINQCDIIYVSGGNTLYLLQQLKVKNLDGFLIDLIHQGKPYIGESAGSIVLAKNIEYALPVENHIEQFTDFIGLGVIDFYPVVHFDNKPFVQGNRVIFNNHHDNVNLIAFNNYQALFIYGNRILVKS</sequence>
<evidence type="ECO:0000256" key="2">
    <source>
        <dbReference type="ARBA" id="ARBA00022670"/>
    </source>
</evidence>
<dbReference type="SUPFAM" id="SSF52317">
    <property type="entry name" value="Class I glutamine amidotransferase-like"/>
    <property type="match status" value="1"/>
</dbReference>
<dbReference type="Gene3D" id="3.40.50.880">
    <property type="match status" value="1"/>
</dbReference>
<dbReference type="InterPro" id="IPR005320">
    <property type="entry name" value="Peptidase_S51"/>
</dbReference>
<dbReference type="PANTHER" id="PTHR20842:SF0">
    <property type="entry name" value="ALPHA-ASPARTYL DIPEPTIDASE"/>
    <property type="match status" value="1"/>
</dbReference>
<dbReference type="EC" id="3.4.21.-" evidence="5"/>
<dbReference type="PANTHER" id="PTHR20842">
    <property type="entry name" value="PROTEASE S51 ALPHA-ASPARTYL DIPEPTIDASE"/>
    <property type="match status" value="1"/>
</dbReference>
<keyword evidence="4" id="KW-0720">Serine protease</keyword>
<dbReference type="Proteomes" id="UP000254618">
    <property type="component" value="Unassembled WGS sequence"/>
</dbReference>
<evidence type="ECO:0000256" key="4">
    <source>
        <dbReference type="ARBA" id="ARBA00022825"/>
    </source>
</evidence>
<evidence type="ECO:0000313" key="5">
    <source>
        <dbReference type="EMBL" id="STZ02896.1"/>
    </source>
</evidence>
<evidence type="ECO:0000313" key="6">
    <source>
        <dbReference type="Proteomes" id="UP000254618"/>
    </source>
</evidence>
<dbReference type="AlphaFoldDB" id="A0A378QPS9"/>
<evidence type="ECO:0000256" key="3">
    <source>
        <dbReference type="ARBA" id="ARBA00022801"/>
    </source>
</evidence>
<accession>A0A378QPS9</accession>
<evidence type="ECO:0000256" key="1">
    <source>
        <dbReference type="ARBA" id="ARBA00006534"/>
    </source>
</evidence>
<keyword evidence="2" id="KW-0645">Protease</keyword>
<protein>
    <submittedName>
        <fullName evidence="5">Uncharacterized peptidase Lmo0363</fullName>
        <ecNumber evidence="5">3.4.21.-</ecNumber>
    </submittedName>
</protein>
<gene>
    <name evidence="5" type="ORF">NCTC11012_01125</name>
</gene>
<dbReference type="GO" id="GO:0006508">
    <property type="term" value="P:proteolysis"/>
    <property type="evidence" value="ECO:0007669"/>
    <property type="project" value="UniProtKB-KW"/>
</dbReference>
<proteinExistence type="inferred from homology"/>
<name>A0A378QPS9_9GAMM</name>
<organism evidence="5 6">
    <name type="scientific">Moraxella equi</name>
    <dbReference type="NCBI Taxonomy" id="60442"/>
    <lineage>
        <taxon>Bacteria</taxon>
        <taxon>Pseudomonadati</taxon>
        <taxon>Pseudomonadota</taxon>
        <taxon>Gammaproteobacteria</taxon>
        <taxon>Moraxellales</taxon>
        <taxon>Moraxellaceae</taxon>
        <taxon>Moraxella</taxon>
    </lineage>
</organism>
<keyword evidence="3 5" id="KW-0378">Hydrolase</keyword>
<dbReference type="RefSeq" id="WP_211278842.1">
    <property type="nucleotide sequence ID" value="NZ_MXAP01000030.1"/>
</dbReference>
<dbReference type="Pfam" id="PF03575">
    <property type="entry name" value="Peptidase_S51"/>
    <property type="match status" value="1"/>
</dbReference>